<reference evidence="2 3" key="1">
    <citation type="submission" date="2020-08" db="EMBL/GenBank/DDBJ databases">
        <title>Genomic Encyclopedia of Type Strains, Phase III (KMG-III): the genomes of soil and plant-associated and newly described type strains.</title>
        <authorList>
            <person name="Whitman W."/>
        </authorList>
    </citation>
    <scope>NUCLEOTIDE SEQUENCE [LARGE SCALE GENOMIC DNA]</scope>
    <source>
        <strain evidence="2 3">CECT 3313</strain>
    </source>
</reference>
<keyword evidence="1" id="KW-0472">Membrane</keyword>
<comment type="caution">
    <text evidence="2">The sequence shown here is derived from an EMBL/GenBank/DDBJ whole genome shotgun (WGS) entry which is preliminary data.</text>
</comment>
<organism evidence="2 3">
    <name type="scientific">Streptomyces echinatus</name>
    <dbReference type="NCBI Taxonomy" id="67293"/>
    <lineage>
        <taxon>Bacteria</taxon>
        <taxon>Bacillati</taxon>
        <taxon>Actinomycetota</taxon>
        <taxon>Actinomycetes</taxon>
        <taxon>Kitasatosporales</taxon>
        <taxon>Streptomycetaceae</taxon>
        <taxon>Streptomyces</taxon>
    </lineage>
</organism>
<dbReference type="EMBL" id="JACHJK010000003">
    <property type="protein sequence ID" value="MBB5926645.1"/>
    <property type="molecule type" value="Genomic_DNA"/>
</dbReference>
<dbReference type="Pfam" id="PF19943">
    <property type="entry name" value="DUF6405"/>
    <property type="match status" value="1"/>
</dbReference>
<dbReference type="Proteomes" id="UP000585836">
    <property type="component" value="Unassembled WGS sequence"/>
</dbReference>
<keyword evidence="3" id="KW-1185">Reference proteome</keyword>
<sequence length="66" mass="7109">MTKIPFASLSAAIATLATALGFLTVQLREDGYEQYVESVASASVVMYVTAALVVVTWFRASRPHSD</sequence>
<keyword evidence="1" id="KW-1133">Transmembrane helix</keyword>
<keyword evidence="1" id="KW-0812">Transmembrane</keyword>
<gene>
    <name evidence="2" type="ORF">FHS34_002101</name>
</gene>
<feature type="transmembrane region" description="Helical" evidence="1">
    <location>
        <begin position="35"/>
        <end position="58"/>
    </location>
</feature>
<dbReference type="RefSeq" id="WP_184963485.1">
    <property type="nucleotide sequence ID" value="NZ_BAAAWF010000034.1"/>
</dbReference>
<protein>
    <submittedName>
        <fullName evidence="2">Uncharacterized protein</fullName>
    </submittedName>
</protein>
<evidence type="ECO:0000256" key="1">
    <source>
        <dbReference type="SAM" id="Phobius"/>
    </source>
</evidence>
<name>A0A7W9PRQ4_9ACTN</name>
<proteinExistence type="predicted"/>
<accession>A0A7W9PRQ4</accession>
<evidence type="ECO:0000313" key="3">
    <source>
        <dbReference type="Proteomes" id="UP000585836"/>
    </source>
</evidence>
<dbReference type="AlphaFoldDB" id="A0A7W9PRQ4"/>
<evidence type="ECO:0000313" key="2">
    <source>
        <dbReference type="EMBL" id="MBB5926645.1"/>
    </source>
</evidence>
<dbReference type="InterPro" id="IPR045643">
    <property type="entry name" value="DUF6405"/>
</dbReference>